<feature type="compositionally biased region" description="Low complexity" evidence="1">
    <location>
        <begin position="446"/>
        <end position="457"/>
    </location>
</feature>
<proteinExistence type="predicted"/>
<reference evidence="3" key="1">
    <citation type="journal article" date="2015" name="PLoS Genet.">
        <title>Genome Sequence and Transcriptome Analyses of Chrysochromulina tobin: Metabolic Tools for Enhanced Algal Fitness in the Prominent Order Prymnesiales (Haptophyceae).</title>
        <authorList>
            <person name="Hovde B.T."/>
            <person name="Deodato C.R."/>
            <person name="Hunsperger H.M."/>
            <person name="Ryken S.A."/>
            <person name="Yost W."/>
            <person name="Jha R.K."/>
            <person name="Patterson J."/>
            <person name="Monnat R.J. Jr."/>
            <person name="Barlow S.B."/>
            <person name="Starkenburg S.R."/>
            <person name="Cattolico R.A."/>
        </authorList>
    </citation>
    <scope>NUCLEOTIDE SEQUENCE</scope>
    <source>
        <strain evidence="3">CCMP291</strain>
    </source>
</reference>
<accession>A0A0M0K685</accession>
<protein>
    <recommendedName>
        <fullName evidence="4">SANT domain-containing protein</fullName>
    </recommendedName>
</protein>
<evidence type="ECO:0000313" key="3">
    <source>
        <dbReference type="Proteomes" id="UP000037460"/>
    </source>
</evidence>
<gene>
    <name evidence="2" type="ORF">Ctob_008048</name>
</gene>
<evidence type="ECO:0000256" key="1">
    <source>
        <dbReference type="SAM" id="MobiDB-lite"/>
    </source>
</evidence>
<dbReference type="GO" id="GO:0000122">
    <property type="term" value="P:negative regulation of transcription by RNA polymerase II"/>
    <property type="evidence" value="ECO:0007669"/>
    <property type="project" value="TreeGrafter"/>
</dbReference>
<dbReference type="GO" id="GO:0005654">
    <property type="term" value="C:nucleoplasm"/>
    <property type="evidence" value="ECO:0007669"/>
    <property type="project" value="TreeGrafter"/>
</dbReference>
<dbReference type="Proteomes" id="UP000037460">
    <property type="component" value="Unassembled WGS sequence"/>
</dbReference>
<organism evidence="2 3">
    <name type="scientific">Chrysochromulina tobinii</name>
    <dbReference type="NCBI Taxonomy" id="1460289"/>
    <lineage>
        <taxon>Eukaryota</taxon>
        <taxon>Haptista</taxon>
        <taxon>Haptophyta</taxon>
        <taxon>Prymnesiophyceae</taxon>
        <taxon>Prymnesiales</taxon>
        <taxon>Chrysochromulinaceae</taxon>
        <taxon>Chrysochromulina</taxon>
    </lineage>
</organism>
<feature type="region of interest" description="Disordered" evidence="1">
    <location>
        <begin position="423"/>
        <end position="457"/>
    </location>
</feature>
<dbReference type="OrthoDB" id="10647689at2759"/>
<sequence length="457" mass="47642">MIWDTQHGRWMAQEPKEPTAGPPSPKRRATSPARPSVGPAPLPMNAGGAAASSSSSARRGIKGHVEEPMNAGDPELPGWLVLQRTTNTGRSYKVFHGPNGEYAESKRQAMLLASGQPLTAAQLAFKSKPAPRAPYRAAPEQAAAPYRAAPEDDEVVTVVCIRADDLLEVDGAQYGAPAAPVASAAQYGATAAVKSDDAAARPVPREIVKQEVPETAPAAATLPGAVLEAEAAEGRGDRAVFIPAGVNAEGLREFLKLASEAWSFLPSSSPRGKAKAKGGKLVQRFGSGGAYGLDAAAQEAALESLHVSGYQPEVALAQLRATAPPAPCCESWSYHERLLFDGGLNTSGKDFADMRHTITSRSCRELVQYFYERKCRATLAVGQPAFIEARHLVLSSQRRGVSGAPARGVETALRDEAAHGAHHGAVAPAGNGHGHGEGEGEGEGGKAPVGAEEVATE</sequence>
<evidence type="ECO:0008006" key="4">
    <source>
        <dbReference type="Google" id="ProtNLM"/>
    </source>
</evidence>
<comment type="caution">
    <text evidence="2">The sequence shown here is derived from an EMBL/GenBank/DDBJ whole genome shotgun (WGS) entry which is preliminary data.</text>
</comment>
<dbReference type="PANTHER" id="PTHR10865:SF28">
    <property type="entry name" value="ELM2 DOMAIN-CONTAINING PROTEIN"/>
    <property type="match status" value="1"/>
</dbReference>
<feature type="region of interest" description="Disordered" evidence="1">
    <location>
        <begin position="1"/>
        <end position="72"/>
    </location>
</feature>
<evidence type="ECO:0000313" key="2">
    <source>
        <dbReference type="EMBL" id="KOO33898.1"/>
    </source>
</evidence>
<keyword evidence="3" id="KW-1185">Reference proteome</keyword>
<dbReference type="InterPro" id="IPR040138">
    <property type="entry name" value="MIER/MTA"/>
</dbReference>
<dbReference type="GO" id="GO:0042826">
    <property type="term" value="F:histone deacetylase binding"/>
    <property type="evidence" value="ECO:0007669"/>
    <property type="project" value="TreeGrafter"/>
</dbReference>
<name>A0A0M0K685_9EUKA</name>
<dbReference type="PANTHER" id="PTHR10865">
    <property type="entry name" value="METASTASIS-ASSOCIATED PROTEIN AND MESODERM INDUCTION EARLY RESPONSE PROTEIN"/>
    <property type="match status" value="1"/>
</dbReference>
<dbReference type="AlphaFoldDB" id="A0A0M0K685"/>
<dbReference type="Gene3D" id="1.10.10.60">
    <property type="entry name" value="Homeodomain-like"/>
    <property type="match status" value="1"/>
</dbReference>
<dbReference type="GO" id="GO:0003714">
    <property type="term" value="F:transcription corepressor activity"/>
    <property type="evidence" value="ECO:0007669"/>
    <property type="project" value="TreeGrafter"/>
</dbReference>
<dbReference type="EMBL" id="JWZX01001392">
    <property type="protein sequence ID" value="KOO33898.1"/>
    <property type="molecule type" value="Genomic_DNA"/>
</dbReference>
<feature type="compositionally biased region" description="Low complexity" evidence="1">
    <location>
        <begin position="46"/>
        <end position="58"/>
    </location>
</feature>